<proteinExistence type="predicted"/>
<gene>
    <name evidence="7" type="ORF">DHEL01_v211782</name>
</gene>
<dbReference type="Pfam" id="PF03595">
    <property type="entry name" value="SLAC1"/>
    <property type="match status" value="1"/>
</dbReference>
<evidence type="ECO:0000256" key="5">
    <source>
        <dbReference type="SAM" id="MobiDB-lite"/>
    </source>
</evidence>
<sequence>MEGTRGSSENRPSFMDPRPVPQALFEPRPLPRSDSFDNNGFQNPQIESNDSTRVSTPSGERDLEKYEDDEPPLKKDAHKHLTYMGYDINDPNRPKLGLRQRLHHFTWAWWTLIMSTGGLSLLIYVQPYQFPGLRQIGLVIYIITVILYALTISALLARFFLFPGDLKASICHEREGFFFPTFFLSTATLITSTYRYAIPENDVTLNWAVQVAFWSYVAVTLTLAVGQYSFVFRAHNLEVKTMMPTWILPIFPVMLSGTIAATIAETQPEAMSVAIVYTGLACQGLGMSVAFLMYAHMVVRLISFGLPSREHRAGLFMNVGPPAFTCLAFIGMSRGLPDGFDFDNNGVLDIHFVRQMALLGGVYLWGLSLWWWGVAILAVIQGRPKYFHLGWWASVFPNTGFTLATITLGNAINSKIVLDFGVFMTVCIFITYFFVLYHHIRAVIVQDIMYPGRDEDVVDH</sequence>
<feature type="transmembrane region" description="Helical" evidence="6">
    <location>
        <begin position="177"/>
        <end position="198"/>
    </location>
</feature>
<dbReference type="CDD" id="cd09317">
    <property type="entry name" value="TDT_Mae1_like"/>
    <property type="match status" value="1"/>
</dbReference>
<dbReference type="Gene3D" id="1.50.10.150">
    <property type="entry name" value="Voltage-dependent anion channel"/>
    <property type="match status" value="1"/>
</dbReference>
<dbReference type="InterPro" id="IPR004695">
    <property type="entry name" value="SLAC1/Mae1/Ssu1/TehA"/>
</dbReference>
<dbReference type="GO" id="GO:0015140">
    <property type="term" value="F:malate transmembrane transporter activity"/>
    <property type="evidence" value="ECO:0007669"/>
    <property type="project" value="InterPro"/>
</dbReference>
<feature type="transmembrane region" description="Helical" evidence="6">
    <location>
        <begin position="270"/>
        <end position="294"/>
    </location>
</feature>
<dbReference type="Proteomes" id="UP000094444">
    <property type="component" value="Unassembled WGS sequence"/>
</dbReference>
<dbReference type="STRING" id="158607.A0A2P5HHT9"/>
<dbReference type="InterPro" id="IPR038665">
    <property type="entry name" value="Voltage-dep_anion_channel_sf"/>
</dbReference>
<evidence type="ECO:0000313" key="8">
    <source>
        <dbReference type="Proteomes" id="UP000094444"/>
    </source>
</evidence>
<dbReference type="PANTHER" id="PTHR31162:SF0">
    <property type="entry name" value="MALIC ACID TRANSPORT PROTEIN"/>
    <property type="match status" value="1"/>
</dbReference>
<reference evidence="7" key="1">
    <citation type="submission" date="2017-09" db="EMBL/GenBank/DDBJ databases">
        <title>Polyketide synthases of a Diaporthe helianthi virulent isolate.</title>
        <authorList>
            <person name="Baroncelli R."/>
        </authorList>
    </citation>
    <scope>NUCLEOTIDE SEQUENCE [LARGE SCALE GENOMIC DNA]</scope>
    <source>
        <strain evidence="7">7/96</strain>
    </source>
</reference>
<keyword evidence="4 6" id="KW-0472">Membrane</keyword>
<comment type="subcellular location">
    <subcellularLocation>
        <location evidence="1">Membrane</location>
        <topology evidence="1">Multi-pass membrane protein</topology>
    </subcellularLocation>
</comment>
<dbReference type="PANTHER" id="PTHR31162">
    <property type="entry name" value="MALIC ACID TRANSPORT PROTEIN-RELATED"/>
    <property type="match status" value="1"/>
</dbReference>
<dbReference type="EMBL" id="MAVT02001978">
    <property type="protein sequence ID" value="POS69823.1"/>
    <property type="molecule type" value="Genomic_DNA"/>
</dbReference>
<feature type="transmembrane region" description="Helical" evidence="6">
    <location>
        <begin position="420"/>
        <end position="440"/>
    </location>
</feature>
<keyword evidence="3 6" id="KW-1133">Transmembrane helix</keyword>
<comment type="caution">
    <text evidence="7">The sequence shown here is derived from an EMBL/GenBank/DDBJ whole genome shotgun (WGS) entry which is preliminary data.</text>
</comment>
<dbReference type="OrthoDB" id="2901184at2759"/>
<dbReference type="InParanoid" id="A0A2P5HHT9"/>
<feature type="transmembrane region" description="Helical" evidence="6">
    <location>
        <begin position="389"/>
        <end position="408"/>
    </location>
</feature>
<feature type="transmembrane region" description="Helical" evidence="6">
    <location>
        <begin position="213"/>
        <end position="234"/>
    </location>
</feature>
<dbReference type="FunCoup" id="A0A2P5HHT9">
    <property type="interactions" value="23"/>
</dbReference>
<organism evidence="7 8">
    <name type="scientific">Diaporthe helianthi</name>
    <dbReference type="NCBI Taxonomy" id="158607"/>
    <lineage>
        <taxon>Eukaryota</taxon>
        <taxon>Fungi</taxon>
        <taxon>Dikarya</taxon>
        <taxon>Ascomycota</taxon>
        <taxon>Pezizomycotina</taxon>
        <taxon>Sordariomycetes</taxon>
        <taxon>Sordariomycetidae</taxon>
        <taxon>Diaporthales</taxon>
        <taxon>Diaporthaceae</taxon>
        <taxon>Diaporthe</taxon>
    </lineage>
</organism>
<feature type="transmembrane region" description="Helical" evidence="6">
    <location>
        <begin position="356"/>
        <end position="380"/>
    </location>
</feature>
<feature type="transmembrane region" description="Helical" evidence="6">
    <location>
        <begin position="315"/>
        <end position="336"/>
    </location>
</feature>
<keyword evidence="2 6" id="KW-0812">Transmembrane</keyword>
<name>A0A2P5HHT9_DIAHE</name>
<evidence type="ECO:0000256" key="2">
    <source>
        <dbReference type="ARBA" id="ARBA00022692"/>
    </source>
</evidence>
<evidence type="ECO:0000256" key="6">
    <source>
        <dbReference type="SAM" id="Phobius"/>
    </source>
</evidence>
<evidence type="ECO:0000313" key="7">
    <source>
        <dbReference type="EMBL" id="POS69823.1"/>
    </source>
</evidence>
<dbReference type="AlphaFoldDB" id="A0A2P5HHT9"/>
<dbReference type="GO" id="GO:0016020">
    <property type="term" value="C:membrane"/>
    <property type="evidence" value="ECO:0007669"/>
    <property type="project" value="UniProtKB-SubCell"/>
</dbReference>
<dbReference type="InterPro" id="IPR030185">
    <property type="entry name" value="Mae1"/>
</dbReference>
<evidence type="ECO:0000256" key="4">
    <source>
        <dbReference type="ARBA" id="ARBA00023136"/>
    </source>
</evidence>
<feature type="transmembrane region" description="Helical" evidence="6">
    <location>
        <begin position="246"/>
        <end position="264"/>
    </location>
</feature>
<feature type="transmembrane region" description="Helical" evidence="6">
    <location>
        <begin position="138"/>
        <end position="157"/>
    </location>
</feature>
<protein>
    <submittedName>
        <fullName evidence="7">Malic acid transport protein</fullName>
    </submittedName>
</protein>
<feature type="transmembrane region" description="Helical" evidence="6">
    <location>
        <begin position="107"/>
        <end position="126"/>
    </location>
</feature>
<evidence type="ECO:0000256" key="1">
    <source>
        <dbReference type="ARBA" id="ARBA00004141"/>
    </source>
</evidence>
<feature type="compositionally biased region" description="Polar residues" evidence="5">
    <location>
        <begin position="36"/>
        <end position="58"/>
    </location>
</feature>
<feature type="region of interest" description="Disordered" evidence="5">
    <location>
        <begin position="1"/>
        <end position="74"/>
    </location>
</feature>
<keyword evidence="8" id="KW-1185">Reference proteome</keyword>
<evidence type="ECO:0000256" key="3">
    <source>
        <dbReference type="ARBA" id="ARBA00022989"/>
    </source>
</evidence>
<feature type="compositionally biased region" description="Polar residues" evidence="5">
    <location>
        <begin position="1"/>
        <end position="11"/>
    </location>
</feature>
<accession>A0A2P5HHT9</accession>